<reference evidence="1 2" key="1">
    <citation type="submission" date="2016-10" db="EMBL/GenBank/DDBJ databases">
        <title>Reductive evolution of mitochondrial metabolism and differential evolution of invasion-related proteins in Cryptosporidium.</title>
        <authorList>
            <person name="Liu S."/>
            <person name="Roellig D.M."/>
            <person name="Guo Y."/>
            <person name="Li N."/>
            <person name="Frace M.A."/>
            <person name="Tang K."/>
            <person name="Zhang L."/>
            <person name="Feng Y."/>
            <person name="Xiao L."/>
        </authorList>
    </citation>
    <scope>NUCLEOTIDE SEQUENCE [LARGE SCALE GENOMIC DNA]</scope>
    <source>
        <strain evidence="1">39726</strain>
    </source>
</reference>
<comment type="caution">
    <text evidence="1">The sequence shown here is derived from an EMBL/GenBank/DDBJ whole genome shotgun (WGS) entry which is preliminary data.</text>
</comment>
<accession>A0A1J4MC47</accession>
<proteinExistence type="predicted"/>
<name>A0A1J4MC47_9CRYT</name>
<dbReference type="Proteomes" id="UP000186176">
    <property type="component" value="Unassembled WGS sequence"/>
</dbReference>
<dbReference type="OrthoDB" id="341793at2759"/>
<organism evidence="1 2">
    <name type="scientific">Cryptosporidium ubiquitum</name>
    <dbReference type="NCBI Taxonomy" id="857276"/>
    <lineage>
        <taxon>Eukaryota</taxon>
        <taxon>Sar</taxon>
        <taxon>Alveolata</taxon>
        <taxon>Apicomplexa</taxon>
        <taxon>Conoidasida</taxon>
        <taxon>Coccidia</taxon>
        <taxon>Eucoccidiorida</taxon>
        <taxon>Eimeriorina</taxon>
        <taxon>Cryptosporidiidae</taxon>
        <taxon>Cryptosporidium</taxon>
    </lineage>
</organism>
<sequence>MDTQFHSFEWYDAISRQGSKFSRTSFNTARTDHSIYYECEEFEDNIKSELDSSCNQSKNYCSFKKSVTIKFPEVFPRSETRSTNKSEGYCKLSNRCSKGQLNERIRSKTAPHKKFVFDFIDNISYENVFFIQPSGNEFPNNTNSLSKNSITKTEFTQKENERTISSRNVFENFSKDTEPSSVSTDSLIEKYIFTQGNQDIYDSLEKEQEICLQKSCSENAQSLESFEVDLNEKRPVLEIRSFSYNTINRTLFNIKALSIKSASKVTESIPNVEKNKNFDIKQLHIDLPNIFVEGETEIRRKYCQSDCIFSKFLNCKNMCCLLD</sequence>
<dbReference type="RefSeq" id="XP_028873427.1">
    <property type="nucleotide sequence ID" value="XM_029017629.1"/>
</dbReference>
<protein>
    <submittedName>
        <fullName evidence="1">Uncharacterized protein</fullName>
    </submittedName>
</protein>
<dbReference type="EMBL" id="LRBP01000027">
    <property type="protein sequence ID" value="OII71808.1"/>
    <property type="molecule type" value="Genomic_DNA"/>
</dbReference>
<dbReference type="AlphaFoldDB" id="A0A1J4MC47"/>
<evidence type="ECO:0000313" key="1">
    <source>
        <dbReference type="EMBL" id="OII71808.1"/>
    </source>
</evidence>
<gene>
    <name evidence="1" type="ORF">cubi_00616</name>
</gene>
<evidence type="ECO:0000313" key="2">
    <source>
        <dbReference type="Proteomes" id="UP000186176"/>
    </source>
</evidence>
<dbReference type="GeneID" id="39977408"/>
<dbReference type="VEuPathDB" id="CryptoDB:cubi_00616"/>
<keyword evidence="2" id="KW-1185">Reference proteome</keyword>